<protein>
    <submittedName>
        <fullName evidence="7">Uncharacterized protein (TIRG00374 family)</fullName>
    </submittedName>
</protein>
<proteinExistence type="predicted"/>
<dbReference type="EMBL" id="JAVDSW010000003">
    <property type="protein sequence ID" value="MDR6703740.1"/>
    <property type="molecule type" value="Genomic_DNA"/>
</dbReference>
<keyword evidence="3 6" id="KW-0812">Transmembrane</keyword>
<evidence type="ECO:0000256" key="2">
    <source>
        <dbReference type="ARBA" id="ARBA00022475"/>
    </source>
</evidence>
<dbReference type="PANTHER" id="PTHR40277">
    <property type="entry name" value="BLL5419 PROTEIN"/>
    <property type="match status" value="1"/>
</dbReference>
<evidence type="ECO:0000256" key="5">
    <source>
        <dbReference type="ARBA" id="ARBA00023136"/>
    </source>
</evidence>
<feature type="transmembrane region" description="Helical" evidence="6">
    <location>
        <begin position="217"/>
        <end position="239"/>
    </location>
</feature>
<feature type="transmembrane region" description="Helical" evidence="6">
    <location>
        <begin position="52"/>
        <end position="73"/>
    </location>
</feature>
<keyword evidence="5 6" id="KW-0472">Membrane</keyword>
<comment type="caution">
    <text evidence="7">The sequence shown here is derived from an EMBL/GenBank/DDBJ whole genome shotgun (WGS) entry which is preliminary data.</text>
</comment>
<evidence type="ECO:0000256" key="4">
    <source>
        <dbReference type="ARBA" id="ARBA00022989"/>
    </source>
</evidence>
<sequence>MTGARSGIIGENRSRVSLSLTAGLKIIVSVSILVVLYFKFSSQLPAITSVDIAAIIFASAVLLLQPVLIGIRWRHVLIAYKMRRPIGGLINITWVSVFANQFLPAGVGGDAIRIFYAQRSGVPIKSSIASVVVDRVVALVALAMLLVGSIIIVDGLLDRYIAILLGLALSLGVFVVCFLARRLEQPLPRKLNNWPLAIKIATGLRFMLAILNNRINILIVFGNAIGVHLLSALAFFIVARAIVIDQSTFTIVTVALVLAFVQMIPVSIGGWGLREMASVGLFSAYGVDGGHAALASILLGVAYLIASLPGAVLWLFAFKNEEIAKPPLG</sequence>
<dbReference type="Pfam" id="PF03706">
    <property type="entry name" value="LPG_synthase_TM"/>
    <property type="match status" value="1"/>
</dbReference>
<evidence type="ECO:0000256" key="3">
    <source>
        <dbReference type="ARBA" id="ARBA00022692"/>
    </source>
</evidence>
<feature type="transmembrane region" description="Helical" evidence="6">
    <location>
        <begin position="132"/>
        <end position="153"/>
    </location>
</feature>
<evidence type="ECO:0000256" key="6">
    <source>
        <dbReference type="SAM" id="Phobius"/>
    </source>
</evidence>
<organism evidence="7 8">
    <name type="scientific">Agrobacterium tumefaciens</name>
    <dbReference type="NCBI Taxonomy" id="358"/>
    <lineage>
        <taxon>Bacteria</taxon>
        <taxon>Pseudomonadati</taxon>
        <taxon>Pseudomonadota</taxon>
        <taxon>Alphaproteobacteria</taxon>
        <taxon>Hyphomicrobiales</taxon>
        <taxon>Rhizobiaceae</taxon>
        <taxon>Rhizobium/Agrobacterium group</taxon>
        <taxon>Agrobacterium</taxon>
        <taxon>Agrobacterium tumefaciens complex</taxon>
    </lineage>
</organism>
<dbReference type="InterPro" id="IPR022791">
    <property type="entry name" value="L-PG_synthase/AglD"/>
</dbReference>
<evidence type="ECO:0000256" key="1">
    <source>
        <dbReference type="ARBA" id="ARBA00004651"/>
    </source>
</evidence>
<dbReference type="Proteomes" id="UP001265315">
    <property type="component" value="Unassembled WGS sequence"/>
</dbReference>
<comment type="subcellular location">
    <subcellularLocation>
        <location evidence="1">Cell membrane</location>
        <topology evidence="1">Multi-pass membrane protein</topology>
    </subcellularLocation>
</comment>
<feature type="transmembrane region" description="Helical" evidence="6">
    <location>
        <begin position="251"/>
        <end position="273"/>
    </location>
</feature>
<dbReference type="NCBIfam" id="TIGR00374">
    <property type="entry name" value="flippase-like domain"/>
    <property type="match status" value="1"/>
</dbReference>
<dbReference type="RefSeq" id="WP_112293413.1">
    <property type="nucleotide sequence ID" value="NZ_JAGIPM010000003.1"/>
</dbReference>
<dbReference type="AlphaFoldDB" id="A0AAW8LXJ9"/>
<dbReference type="GO" id="GO:0005886">
    <property type="term" value="C:plasma membrane"/>
    <property type="evidence" value="ECO:0007669"/>
    <property type="project" value="UniProtKB-SubCell"/>
</dbReference>
<accession>A0AAW8LXJ9</accession>
<gene>
    <name evidence="7" type="ORF">J2W61_003612</name>
</gene>
<reference evidence="7" key="1">
    <citation type="submission" date="2023-07" db="EMBL/GenBank/DDBJ databases">
        <title>Sorghum-associated microbial communities from plants grown in Nebraska, USA.</title>
        <authorList>
            <person name="Schachtman D."/>
        </authorList>
    </citation>
    <scope>NUCLEOTIDE SEQUENCE</scope>
    <source>
        <strain evidence="7">1457</strain>
    </source>
</reference>
<evidence type="ECO:0000313" key="8">
    <source>
        <dbReference type="Proteomes" id="UP001265315"/>
    </source>
</evidence>
<keyword evidence="4 6" id="KW-1133">Transmembrane helix</keyword>
<feature type="transmembrane region" description="Helical" evidence="6">
    <location>
        <begin position="293"/>
        <end position="316"/>
    </location>
</feature>
<feature type="transmembrane region" description="Helical" evidence="6">
    <location>
        <begin position="20"/>
        <end position="40"/>
    </location>
</feature>
<feature type="transmembrane region" description="Helical" evidence="6">
    <location>
        <begin position="159"/>
        <end position="179"/>
    </location>
</feature>
<evidence type="ECO:0000313" key="7">
    <source>
        <dbReference type="EMBL" id="MDR6703740.1"/>
    </source>
</evidence>
<name>A0AAW8LXJ9_AGRTU</name>
<keyword evidence="2" id="KW-1003">Cell membrane</keyword>
<dbReference type="PANTHER" id="PTHR40277:SF1">
    <property type="entry name" value="BLL5419 PROTEIN"/>
    <property type="match status" value="1"/>
</dbReference>